<dbReference type="EMBL" id="MT142152">
    <property type="protein sequence ID" value="QJA75275.1"/>
    <property type="molecule type" value="Genomic_DNA"/>
</dbReference>
<organism evidence="1">
    <name type="scientific">viral metagenome</name>
    <dbReference type="NCBI Taxonomy" id="1070528"/>
    <lineage>
        <taxon>unclassified sequences</taxon>
        <taxon>metagenomes</taxon>
        <taxon>organismal metagenomes</taxon>
    </lineage>
</organism>
<sequence length="50" mass="5850">MKEQINIEVRRAEKKVLRELASIRGLKKVVTPMLKRLAQEEIEQLGHIIL</sequence>
<reference evidence="1" key="1">
    <citation type="submission" date="2020-03" db="EMBL/GenBank/DDBJ databases">
        <title>The deep terrestrial virosphere.</title>
        <authorList>
            <person name="Holmfeldt K."/>
            <person name="Nilsson E."/>
            <person name="Simone D."/>
            <person name="Lopez-Fernandez M."/>
            <person name="Wu X."/>
            <person name="de Brujin I."/>
            <person name="Lundin D."/>
            <person name="Andersson A."/>
            <person name="Bertilsson S."/>
            <person name="Dopson M."/>
        </authorList>
    </citation>
    <scope>NUCLEOTIDE SEQUENCE</scope>
    <source>
        <strain evidence="1">MM415A01838</strain>
    </source>
</reference>
<gene>
    <name evidence="1" type="ORF">MM415A01838_0015</name>
</gene>
<proteinExistence type="predicted"/>
<name>A0A6M3K3F5_9ZZZZ</name>
<evidence type="ECO:0000313" key="1">
    <source>
        <dbReference type="EMBL" id="QJA75275.1"/>
    </source>
</evidence>
<dbReference type="AlphaFoldDB" id="A0A6M3K3F5"/>
<accession>A0A6M3K3F5</accession>
<protein>
    <submittedName>
        <fullName evidence="1">Uncharacterized protein</fullName>
    </submittedName>
</protein>